<dbReference type="PANTHER" id="PTHR35572:SF4">
    <property type="entry name" value="PROTEIN CBG15747"/>
    <property type="match status" value="1"/>
</dbReference>
<accession>A0A183GI03</accession>
<feature type="domain" description="Abnormal cell migration protein 18-like fibronectin type I" evidence="2">
    <location>
        <begin position="124"/>
        <end position="151"/>
    </location>
</feature>
<evidence type="ECO:0000313" key="3">
    <source>
        <dbReference type="EMBL" id="VDP31158.1"/>
    </source>
</evidence>
<gene>
    <name evidence="3" type="ORF">HPBE_LOCUS22232</name>
</gene>
<reference evidence="3 4" key="1">
    <citation type="submission" date="2018-11" db="EMBL/GenBank/DDBJ databases">
        <authorList>
            <consortium name="Pathogen Informatics"/>
        </authorList>
    </citation>
    <scope>NUCLEOTIDE SEQUENCE [LARGE SCALE GENOMIC DNA]</scope>
</reference>
<dbReference type="WBParaSite" id="HPBE_0002223301-mRNA-1">
    <property type="protein sequence ID" value="HPBE_0002223301-mRNA-1"/>
    <property type="gene ID" value="HPBE_0002223301"/>
</dbReference>
<dbReference type="Proteomes" id="UP000050761">
    <property type="component" value="Unassembled WGS sequence"/>
</dbReference>
<name>A0A183GI03_HELPZ</name>
<evidence type="ECO:0000256" key="1">
    <source>
        <dbReference type="SAM" id="SignalP"/>
    </source>
</evidence>
<reference evidence="5" key="2">
    <citation type="submission" date="2019-09" db="UniProtKB">
        <authorList>
            <consortium name="WormBaseParasite"/>
        </authorList>
    </citation>
    <scope>IDENTIFICATION</scope>
</reference>
<evidence type="ECO:0000259" key="2">
    <source>
        <dbReference type="Pfam" id="PF23003"/>
    </source>
</evidence>
<evidence type="ECO:0000313" key="4">
    <source>
        <dbReference type="Proteomes" id="UP000050761"/>
    </source>
</evidence>
<evidence type="ECO:0000313" key="5">
    <source>
        <dbReference type="WBParaSite" id="HPBE_0002223301-mRNA-1"/>
    </source>
</evidence>
<protein>
    <submittedName>
        <fullName evidence="5">Glycoprotein</fullName>
    </submittedName>
</protein>
<feature type="domain" description="Abnormal cell migration protein 18-like fibronectin type I" evidence="2">
    <location>
        <begin position="53"/>
        <end position="116"/>
    </location>
</feature>
<dbReference type="InterPro" id="IPR055119">
    <property type="entry name" value="Mig18_Fn1"/>
</dbReference>
<feature type="signal peptide" evidence="1">
    <location>
        <begin position="1"/>
        <end position="16"/>
    </location>
</feature>
<accession>A0A3P8DBF4</accession>
<dbReference type="InterPro" id="IPR040282">
    <property type="entry name" value="Mig-18-like"/>
</dbReference>
<dbReference type="Pfam" id="PF23003">
    <property type="entry name" value="Fn1_2"/>
    <property type="match status" value="2"/>
</dbReference>
<sequence>MLPLILALVLVVGARSMEDHEERQIILTAHGMSIDDIENRIVIPNGRIPPLPCIMANAGKYEHGQTFTSKNFHYQCHNGTAEVVACIADDQSVIQLGRTFVRNGVMHKCTIVGDSVTYEQEAMCFDNGIHYSIGDTFRNGSFRLTCGRDGITIEGDHAILHPLNLSCLLGCGEEGYISAAKQR</sequence>
<keyword evidence="4" id="KW-1185">Reference proteome</keyword>
<dbReference type="OrthoDB" id="5803975at2759"/>
<feature type="chain" id="PRO_5044552069" evidence="1">
    <location>
        <begin position="17"/>
        <end position="183"/>
    </location>
</feature>
<dbReference type="PANTHER" id="PTHR35572">
    <property type="entry name" value="PROTEIN CBG04538-RELATED"/>
    <property type="match status" value="1"/>
</dbReference>
<dbReference type="EMBL" id="UZAH01033779">
    <property type="protein sequence ID" value="VDP31158.1"/>
    <property type="molecule type" value="Genomic_DNA"/>
</dbReference>
<dbReference type="AlphaFoldDB" id="A0A183GI03"/>
<organism evidence="4 5">
    <name type="scientific">Heligmosomoides polygyrus</name>
    <name type="common">Parasitic roundworm</name>
    <dbReference type="NCBI Taxonomy" id="6339"/>
    <lineage>
        <taxon>Eukaryota</taxon>
        <taxon>Metazoa</taxon>
        <taxon>Ecdysozoa</taxon>
        <taxon>Nematoda</taxon>
        <taxon>Chromadorea</taxon>
        <taxon>Rhabditida</taxon>
        <taxon>Rhabditina</taxon>
        <taxon>Rhabditomorpha</taxon>
        <taxon>Strongyloidea</taxon>
        <taxon>Heligmosomidae</taxon>
        <taxon>Heligmosomoides</taxon>
    </lineage>
</organism>
<proteinExistence type="predicted"/>
<keyword evidence="1" id="KW-0732">Signal</keyword>